<dbReference type="Gene3D" id="1.10.150.130">
    <property type="match status" value="1"/>
</dbReference>
<dbReference type="GO" id="GO:0005737">
    <property type="term" value="C:cytoplasm"/>
    <property type="evidence" value="ECO:0007669"/>
    <property type="project" value="UniProtKB-SubCell"/>
</dbReference>
<evidence type="ECO:0000256" key="2">
    <source>
        <dbReference type="ARBA" id="ARBA00022908"/>
    </source>
</evidence>
<comment type="subcellular location">
    <subcellularLocation>
        <location evidence="1">Cytoplasm</location>
    </subcellularLocation>
</comment>
<evidence type="ECO:0000256" key="1">
    <source>
        <dbReference type="ARBA" id="ARBA00004496"/>
    </source>
</evidence>
<keyword evidence="2" id="KW-0229">DNA integration</keyword>
<evidence type="ECO:0000256" key="4">
    <source>
        <dbReference type="ARBA" id="ARBA00023172"/>
    </source>
</evidence>
<keyword evidence="4" id="KW-0233">DNA recombination</keyword>
<feature type="domain" description="Tyr recombinase" evidence="5">
    <location>
        <begin position="166"/>
        <end position="371"/>
    </location>
</feature>
<name>A0AA90NVS9_9GAMM</name>
<dbReference type="Proteomes" id="UP001178148">
    <property type="component" value="Unassembled WGS sequence"/>
</dbReference>
<keyword evidence="3" id="KW-0238">DNA-binding</keyword>
<dbReference type="Gene3D" id="1.10.443.10">
    <property type="entry name" value="Intergrase catalytic core"/>
    <property type="match status" value="1"/>
</dbReference>
<dbReference type="PROSITE" id="PS51898">
    <property type="entry name" value="TYR_RECOMBINASE"/>
    <property type="match status" value="1"/>
</dbReference>
<dbReference type="PANTHER" id="PTHR30349">
    <property type="entry name" value="PHAGE INTEGRASE-RELATED"/>
    <property type="match status" value="1"/>
</dbReference>
<dbReference type="AlphaFoldDB" id="A0AA90NVS9"/>
<sequence length="375" mass="42894">MFTLKNIVSPPHQMGSAAVVSKHYSQEPSNLIGARDDNDALALFLNKAGTRSMETRRRYERETIRFTVFIYQVLGIDYKSVRLKHLHAYLDFIQNLPECWLKPGAVPNRPNKILFNASIKQGKSTDQVIDVLSAFFNFLDKNRYTQGNPTASLVRSGEKMAKGSTVVRYFYDKEWIHVKKCLDTLPIGNPRQLMKASRTRYIMAVAYSLALRESEITSHSCSDIQTDGEGGFLLSVLGKGRKRRHLPINRSLFERINTFRNMLGVGIISDDAFPLAPRLRKQEYSITSLSSRGLRFWWQSFMSDCAYQSQDPMLAKRLKEIPFHSLRHTALTHLARKMDIEDLAIFAGHDSINTTSQYYHAEVKRLRSLTADHGL</sequence>
<comment type="caution">
    <text evidence="6">The sequence shown here is derived from an EMBL/GenBank/DDBJ whole genome shotgun (WGS) entry which is preliminary data.</text>
</comment>
<dbReference type="PANTHER" id="PTHR30349:SF77">
    <property type="entry name" value="TYROSINE RECOMBINASE XERC"/>
    <property type="match status" value="1"/>
</dbReference>
<evidence type="ECO:0000256" key="3">
    <source>
        <dbReference type="ARBA" id="ARBA00023125"/>
    </source>
</evidence>
<dbReference type="GO" id="GO:0003677">
    <property type="term" value="F:DNA binding"/>
    <property type="evidence" value="ECO:0007669"/>
    <property type="project" value="UniProtKB-KW"/>
</dbReference>
<reference evidence="6 7" key="1">
    <citation type="journal article" date="2023" name="bioRxiv">
        <title>An intranuclear bacterial parasite of deep-sea mussels expresses apoptosis inhibitors acquired from its host.</title>
        <authorList>
            <person name="Gonzalez Porras M.A."/>
            <person name="Assie A."/>
            <person name="Tietjen M."/>
            <person name="Violette M."/>
            <person name="Kleiner M."/>
            <person name="Gruber-Vodicka H."/>
            <person name="Dubilier N."/>
            <person name="Leisch N."/>
        </authorList>
    </citation>
    <scope>NUCLEOTIDE SEQUENCE [LARGE SCALE GENOMIC DNA]</scope>
    <source>
        <strain evidence="6">IAP13</strain>
    </source>
</reference>
<dbReference type="GO" id="GO:0006310">
    <property type="term" value="P:DNA recombination"/>
    <property type="evidence" value="ECO:0007669"/>
    <property type="project" value="UniProtKB-KW"/>
</dbReference>
<evidence type="ECO:0000259" key="5">
    <source>
        <dbReference type="PROSITE" id="PS51898"/>
    </source>
</evidence>
<dbReference type="CDD" id="cd00397">
    <property type="entry name" value="DNA_BRE_C"/>
    <property type="match status" value="1"/>
</dbReference>
<protein>
    <submittedName>
        <fullName evidence="6">Tyrosine-type recombinase/integrase</fullName>
    </submittedName>
</protein>
<dbReference type="InterPro" id="IPR013762">
    <property type="entry name" value="Integrase-like_cat_sf"/>
</dbReference>
<dbReference type="InterPro" id="IPR011010">
    <property type="entry name" value="DNA_brk_join_enz"/>
</dbReference>
<dbReference type="InterPro" id="IPR002104">
    <property type="entry name" value="Integrase_catalytic"/>
</dbReference>
<gene>
    <name evidence="6" type="ORF">QS748_00460</name>
</gene>
<evidence type="ECO:0000313" key="7">
    <source>
        <dbReference type="Proteomes" id="UP001178148"/>
    </source>
</evidence>
<dbReference type="InterPro" id="IPR050090">
    <property type="entry name" value="Tyrosine_recombinase_XerCD"/>
</dbReference>
<dbReference type="InterPro" id="IPR010998">
    <property type="entry name" value="Integrase_recombinase_N"/>
</dbReference>
<accession>A0AA90NVS9</accession>
<proteinExistence type="predicted"/>
<dbReference type="SUPFAM" id="SSF56349">
    <property type="entry name" value="DNA breaking-rejoining enzymes"/>
    <property type="match status" value="1"/>
</dbReference>
<keyword evidence="7" id="KW-1185">Reference proteome</keyword>
<dbReference type="GO" id="GO:0015074">
    <property type="term" value="P:DNA integration"/>
    <property type="evidence" value="ECO:0007669"/>
    <property type="project" value="UniProtKB-KW"/>
</dbReference>
<dbReference type="EMBL" id="JASXSV010000001">
    <property type="protein sequence ID" value="MDP0587751.1"/>
    <property type="molecule type" value="Genomic_DNA"/>
</dbReference>
<organism evidence="6 7">
    <name type="scientific">Candidatus Endonucleibacter bathymodioli</name>
    <dbReference type="NCBI Taxonomy" id="539814"/>
    <lineage>
        <taxon>Bacteria</taxon>
        <taxon>Pseudomonadati</taxon>
        <taxon>Pseudomonadota</taxon>
        <taxon>Gammaproteobacteria</taxon>
        <taxon>Oceanospirillales</taxon>
        <taxon>Endozoicomonadaceae</taxon>
        <taxon>Candidatus Endonucleibacter</taxon>
    </lineage>
</organism>
<dbReference type="Pfam" id="PF00589">
    <property type="entry name" value="Phage_integrase"/>
    <property type="match status" value="1"/>
</dbReference>
<evidence type="ECO:0000313" key="6">
    <source>
        <dbReference type="EMBL" id="MDP0587751.1"/>
    </source>
</evidence>